<reference evidence="1 2" key="1">
    <citation type="submission" date="2024-09" db="EMBL/GenBank/DDBJ databases">
        <authorList>
            <person name="Sun Q."/>
            <person name="Mori K."/>
        </authorList>
    </citation>
    <scope>NUCLEOTIDE SEQUENCE [LARGE SCALE GENOMIC DNA]</scope>
    <source>
        <strain evidence="1 2">NCAIM B.02481</strain>
    </source>
</reference>
<comment type="caution">
    <text evidence="1">The sequence shown here is derived from an EMBL/GenBank/DDBJ whole genome shotgun (WGS) entry which is preliminary data.</text>
</comment>
<dbReference type="RefSeq" id="WP_386061082.1">
    <property type="nucleotide sequence ID" value="NZ_JBHLTQ010000002.1"/>
</dbReference>
<name>A0ABV6Q768_9FLAO</name>
<dbReference type="Gene3D" id="3.40.50.300">
    <property type="entry name" value="P-loop containing nucleotide triphosphate hydrolases"/>
    <property type="match status" value="1"/>
</dbReference>
<protein>
    <recommendedName>
        <fullName evidence="3">HprK-related kinase B</fullName>
    </recommendedName>
</protein>
<proteinExistence type="predicted"/>
<evidence type="ECO:0008006" key="3">
    <source>
        <dbReference type="Google" id="ProtNLM"/>
    </source>
</evidence>
<organism evidence="1 2">
    <name type="scientific">Winogradskyella pulchriflava</name>
    <dbReference type="NCBI Taxonomy" id="1110688"/>
    <lineage>
        <taxon>Bacteria</taxon>
        <taxon>Pseudomonadati</taxon>
        <taxon>Bacteroidota</taxon>
        <taxon>Flavobacteriia</taxon>
        <taxon>Flavobacteriales</taxon>
        <taxon>Flavobacteriaceae</taxon>
        <taxon>Winogradskyella</taxon>
    </lineage>
</organism>
<dbReference type="EMBL" id="JBHLTQ010000002">
    <property type="protein sequence ID" value="MFC0604082.1"/>
    <property type="molecule type" value="Genomic_DNA"/>
</dbReference>
<gene>
    <name evidence="1" type="ORF">ACFFGA_05920</name>
</gene>
<dbReference type="Proteomes" id="UP001589832">
    <property type="component" value="Unassembled WGS sequence"/>
</dbReference>
<keyword evidence="2" id="KW-1185">Reference proteome</keyword>
<evidence type="ECO:0000313" key="1">
    <source>
        <dbReference type="EMBL" id="MFC0604082.1"/>
    </source>
</evidence>
<dbReference type="InterPro" id="IPR027417">
    <property type="entry name" value="P-loop_NTPase"/>
</dbReference>
<evidence type="ECO:0000313" key="2">
    <source>
        <dbReference type="Proteomes" id="UP001589832"/>
    </source>
</evidence>
<sequence>MNNDLAPSHQRLFGPYWLLWYSKSNNYSIVGSEFKTLLDYYFQSDSLDAYKATLLKLDSTSDPSLIAHNLNTYLQNCNVVKTLPEEFCPKFKASHRNITKQYRINGKGIQIHFDTDLVQKTIHPALAHMEVSAETENAQVVFDVYIDTDRLCLFKNAQLITSVPKRDYHLLQGKFVMQLLTTIYDNEESDWVGTFHGSTISDGSNSILFIGKSGKGKSTLCALLAANGFELLADDVSPMLSENRHIYHNPSAISIKAGAFSTLQTLITDFDSLPTTLFNTTKGPLKYIPCPTPARSHYPCKAIIMVNYKAEAATRLEPISIKEILETMIPDSWLSPNPEHAAQFLDWLSATQLFQLTYSDTDSVLATVSTIFNTFKADQ</sequence>
<dbReference type="SUPFAM" id="SSF53795">
    <property type="entry name" value="PEP carboxykinase-like"/>
    <property type="match status" value="1"/>
</dbReference>
<accession>A0ABV6Q768</accession>